<protein>
    <recommendedName>
        <fullName evidence="6">Velvet domain-containing protein</fullName>
    </recommendedName>
</protein>
<gene>
    <name evidence="7" type="ORF">LPJ61_002578</name>
</gene>
<dbReference type="PANTHER" id="PTHR33572">
    <property type="entry name" value="SPORE DEVELOPMENT REGULATOR VOSA"/>
    <property type="match status" value="1"/>
</dbReference>
<evidence type="ECO:0000256" key="5">
    <source>
        <dbReference type="SAM" id="MobiDB-lite"/>
    </source>
</evidence>
<accession>A0A9W8CX35</accession>
<keyword evidence="4" id="KW-0539">Nucleus</keyword>
<dbReference type="InterPro" id="IPR021740">
    <property type="entry name" value="Velvet"/>
</dbReference>
<evidence type="ECO:0000256" key="4">
    <source>
        <dbReference type="ARBA" id="ARBA00023242"/>
    </source>
</evidence>
<feature type="region of interest" description="Disordered" evidence="5">
    <location>
        <begin position="1"/>
        <end position="31"/>
    </location>
</feature>
<dbReference type="Proteomes" id="UP001143981">
    <property type="component" value="Unassembled WGS sequence"/>
</dbReference>
<comment type="caution">
    <text evidence="7">The sequence shown here is derived from an EMBL/GenBank/DDBJ whole genome shotgun (WGS) entry which is preliminary data.</text>
</comment>
<evidence type="ECO:0000256" key="1">
    <source>
        <dbReference type="ARBA" id="ARBA00004123"/>
    </source>
</evidence>
<dbReference type="OrthoDB" id="5599552at2759"/>
<keyword evidence="2" id="KW-0805">Transcription regulation</keyword>
<dbReference type="AlphaFoldDB" id="A0A9W8CX35"/>
<dbReference type="InterPro" id="IPR038491">
    <property type="entry name" value="Velvet_dom_sf"/>
</dbReference>
<dbReference type="Gene3D" id="2.60.40.3960">
    <property type="entry name" value="Velvet domain"/>
    <property type="match status" value="1"/>
</dbReference>
<sequence>MNPPLLAYDDDDDNDDDGTSMGGMAASPADDSGSLLEIIHMAPPEDPQTLPPPDPLLARFNPMLRSFRFAIVQQPIRARMCGSSDKDWRPLSPPAVLKLELFDKNGNQVIDNAFMQHLIVHTTLWNESKEEELTVVELPHNTNSKRISAAAKSRKRGVTQFGNRTSEVGLEIENNLLGDYTASSSIVEDEHGVRGCFFVFSNLSIRLEGRYRLRFMLVKLPRYVLQLATWPH</sequence>
<comment type="subcellular location">
    <subcellularLocation>
        <location evidence="1">Nucleus</location>
    </subcellularLocation>
</comment>
<reference evidence="7" key="1">
    <citation type="submission" date="2022-07" db="EMBL/GenBank/DDBJ databases">
        <title>Phylogenomic reconstructions and comparative analyses of Kickxellomycotina fungi.</title>
        <authorList>
            <person name="Reynolds N.K."/>
            <person name="Stajich J.E."/>
            <person name="Barry K."/>
            <person name="Grigoriev I.V."/>
            <person name="Crous P."/>
            <person name="Smith M.E."/>
        </authorList>
    </citation>
    <scope>NUCLEOTIDE SEQUENCE</scope>
    <source>
        <strain evidence="7">BCRC 34381</strain>
    </source>
</reference>
<dbReference type="PANTHER" id="PTHR33572:SF15">
    <property type="entry name" value="VELVET DOMAIN-CONTAINING PROTEIN"/>
    <property type="match status" value="1"/>
</dbReference>
<evidence type="ECO:0000259" key="6">
    <source>
        <dbReference type="PROSITE" id="PS51821"/>
    </source>
</evidence>
<organism evidence="7 8">
    <name type="scientific">Coemansia biformis</name>
    <dbReference type="NCBI Taxonomy" id="1286918"/>
    <lineage>
        <taxon>Eukaryota</taxon>
        <taxon>Fungi</taxon>
        <taxon>Fungi incertae sedis</taxon>
        <taxon>Zoopagomycota</taxon>
        <taxon>Kickxellomycotina</taxon>
        <taxon>Kickxellomycetes</taxon>
        <taxon>Kickxellales</taxon>
        <taxon>Kickxellaceae</taxon>
        <taxon>Coemansia</taxon>
    </lineage>
</organism>
<evidence type="ECO:0000313" key="7">
    <source>
        <dbReference type="EMBL" id="KAJ1731352.1"/>
    </source>
</evidence>
<keyword evidence="3" id="KW-0804">Transcription</keyword>
<evidence type="ECO:0000313" key="8">
    <source>
        <dbReference type="Proteomes" id="UP001143981"/>
    </source>
</evidence>
<evidence type="ECO:0000256" key="2">
    <source>
        <dbReference type="ARBA" id="ARBA00023015"/>
    </source>
</evidence>
<dbReference type="GO" id="GO:0005634">
    <property type="term" value="C:nucleus"/>
    <property type="evidence" value="ECO:0007669"/>
    <property type="project" value="UniProtKB-SubCell"/>
</dbReference>
<dbReference type="Pfam" id="PF11754">
    <property type="entry name" value="Velvet"/>
    <property type="match status" value="1"/>
</dbReference>
<dbReference type="EMBL" id="JANBOI010000339">
    <property type="protein sequence ID" value="KAJ1731352.1"/>
    <property type="molecule type" value="Genomic_DNA"/>
</dbReference>
<dbReference type="InterPro" id="IPR037525">
    <property type="entry name" value="Velvet_dom"/>
</dbReference>
<name>A0A9W8CX35_9FUNG</name>
<proteinExistence type="predicted"/>
<dbReference type="PROSITE" id="PS51821">
    <property type="entry name" value="VELVET"/>
    <property type="match status" value="1"/>
</dbReference>
<feature type="domain" description="Velvet" evidence="6">
    <location>
        <begin position="61"/>
        <end position="232"/>
    </location>
</feature>
<evidence type="ECO:0000256" key="3">
    <source>
        <dbReference type="ARBA" id="ARBA00023163"/>
    </source>
</evidence>
<keyword evidence="8" id="KW-1185">Reference proteome</keyword>
<feature type="compositionally biased region" description="Acidic residues" evidence="5">
    <location>
        <begin position="8"/>
        <end position="18"/>
    </location>
</feature>